<keyword evidence="9" id="KW-0482">Metalloprotease</keyword>
<dbReference type="InterPro" id="IPR041489">
    <property type="entry name" value="PDZ_6"/>
</dbReference>
<comment type="cofactor">
    <cofactor evidence="1">
        <name>Zn(2+)</name>
        <dbReference type="ChEBI" id="CHEBI:29105"/>
    </cofactor>
</comment>
<dbReference type="PANTHER" id="PTHR42837">
    <property type="entry name" value="REGULATOR OF SIGMA-E PROTEASE RSEP"/>
    <property type="match status" value="1"/>
</dbReference>
<dbReference type="InterPro" id="IPR001478">
    <property type="entry name" value="PDZ"/>
</dbReference>
<reference evidence="13 14" key="1">
    <citation type="submission" date="2020-08" db="EMBL/GenBank/DDBJ databases">
        <title>Genomic Encyclopedia of Type Strains, Phase IV (KMG-IV): sequencing the most valuable type-strain genomes for metagenomic binning, comparative biology and taxonomic classification.</title>
        <authorList>
            <person name="Goeker M."/>
        </authorList>
    </citation>
    <scope>NUCLEOTIDE SEQUENCE [LARGE SCALE GENOMIC DNA]</scope>
    <source>
        <strain evidence="13 14">DSM 22548</strain>
    </source>
</reference>
<comment type="similarity">
    <text evidence="3">Belongs to the peptidase M50B family.</text>
</comment>
<dbReference type="InterPro" id="IPR004387">
    <property type="entry name" value="Pept_M50_Zn"/>
</dbReference>
<accession>A0A7W5ULN5</accession>
<dbReference type="Pfam" id="PF02163">
    <property type="entry name" value="Peptidase_M50"/>
    <property type="match status" value="1"/>
</dbReference>
<keyword evidence="8 11" id="KW-1133">Transmembrane helix</keyword>
<dbReference type="RefSeq" id="WP_183698070.1">
    <property type="nucleotide sequence ID" value="NZ_JACICA010000017.1"/>
</dbReference>
<keyword evidence="6 13" id="KW-0378">Hydrolase</keyword>
<evidence type="ECO:0000256" key="5">
    <source>
        <dbReference type="ARBA" id="ARBA00022692"/>
    </source>
</evidence>
<keyword evidence="7" id="KW-0862">Zinc</keyword>
<comment type="caution">
    <text evidence="13">The sequence shown here is derived from an EMBL/GenBank/DDBJ whole genome shotgun (WGS) entry which is preliminary data.</text>
</comment>
<feature type="transmembrane region" description="Helical" evidence="11">
    <location>
        <begin position="106"/>
        <end position="131"/>
    </location>
</feature>
<dbReference type="SUPFAM" id="SSF50156">
    <property type="entry name" value="PDZ domain-like"/>
    <property type="match status" value="1"/>
</dbReference>
<evidence type="ECO:0000256" key="10">
    <source>
        <dbReference type="ARBA" id="ARBA00023136"/>
    </source>
</evidence>
<dbReference type="Gene3D" id="2.30.42.10">
    <property type="match status" value="1"/>
</dbReference>
<evidence type="ECO:0000256" key="7">
    <source>
        <dbReference type="ARBA" id="ARBA00022833"/>
    </source>
</evidence>
<dbReference type="GO" id="GO:0006508">
    <property type="term" value="P:proteolysis"/>
    <property type="evidence" value="ECO:0007669"/>
    <property type="project" value="UniProtKB-KW"/>
</dbReference>
<protein>
    <submittedName>
        <fullName evidence="13">Regulator of sigma E protease</fullName>
        <ecNumber evidence="13">3.4.24.-</ecNumber>
    </submittedName>
</protein>
<dbReference type="PANTHER" id="PTHR42837:SF2">
    <property type="entry name" value="MEMBRANE METALLOPROTEASE ARASP2, CHLOROPLASTIC-RELATED"/>
    <property type="match status" value="1"/>
</dbReference>
<feature type="transmembrane region" description="Helical" evidence="11">
    <location>
        <begin position="412"/>
        <end position="437"/>
    </location>
</feature>
<evidence type="ECO:0000256" key="6">
    <source>
        <dbReference type="ARBA" id="ARBA00022801"/>
    </source>
</evidence>
<evidence type="ECO:0000256" key="3">
    <source>
        <dbReference type="ARBA" id="ARBA00007931"/>
    </source>
</evidence>
<keyword evidence="4 13" id="KW-0645">Protease</keyword>
<feature type="transmembrane region" description="Helical" evidence="11">
    <location>
        <begin position="457"/>
        <end position="478"/>
    </location>
</feature>
<evidence type="ECO:0000259" key="12">
    <source>
        <dbReference type="PROSITE" id="PS50106"/>
    </source>
</evidence>
<evidence type="ECO:0000256" key="9">
    <source>
        <dbReference type="ARBA" id="ARBA00023049"/>
    </source>
</evidence>
<gene>
    <name evidence="13" type="ORF">FHS60_002117</name>
</gene>
<dbReference type="PROSITE" id="PS50106">
    <property type="entry name" value="PDZ"/>
    <property type="match status" value="1"/>
</dbReference>
<evidence type="ECO:0000256" key="2">
    <source>
        <dbReference type="ARBA" id="ARBA00004141"/>
    </source>
</evidence>
<dbReference type="EMBL" id="JACICA010000017">
    <property type="protein sequence ID" value="MBB3703626.1"/>
    <property type="molecule type" value="Genomic_DNA"/>
</dbReference>
<name>A0A7W5ULN5_9BACT</name>
<dbReference type="Pfam" id="PF17820">
    <property type="entry name" value="PDZ_6"/>
    <property type="match status" value="1"/>
</dbReference>
<dbReference type="InterPro" id="IPR036034">
    <property type="entry name" value="PDZ_sf"/>
</dbReference>
<dbReference type="AlphaFoldDB" id="A0A7W5ULN5"/>
<comment type="subcellular location">
    <subcellularLocation>
        <location evidence="2">Membrane</location>
        <topology evidence="2">Multi-pass membrane protein</topology>
    </subcellularLocation>
</comment>
<dbReference type="Proteomes" id="UP000541425">
    <property type="component" value="Unassembled WGS sequence"/>
</dbReference>
<evidence type="ECO:0000313" key="14">
    <source>
        <dbReference type="Proteomes" id="UP000541425"/>
    </source>
</evidence>
<dbReference type="GO" id="GO:0004222">
    <property type="term" value="F:metalloendopeptidase activity"/>
    <property type="evidence" value="ECO:0007669"/>
    <property type="project" value="InterPro"/>
</dbReference>
<dbReference type="CDD" id="cd06163">
    <property type="entry name" value="S2P-M50_PDZ_RseP-like"/>
    <property type="match status" value="1"/>
</dbReference>
<organism evidence="13 14">
    <name type="scientific">Alloprevotella rava</name>
    <dbReference type="NCBI Taxonomy" id="671218"/>
    <lineage>
        <taxon>Bacteria</taxon>
        <taxon>Pseudomonadati</taxon>
        <taxon>Bacteroidota</taxon>
        <taxon>Bacteroidia</taxon>
        <taxon>Bacteroidales</taxon>
        <taxon>Prevotellaceae</taxon>
        <taxon>Alloprevotella</taxon>
    </lineage>
</organism>
<sequence>MEVFLIRALQLILCLSILVFLHEGGHFLAAKLFKIRVEKFALFFDPWFNLFSFKPKKSDTKYVLGWLPLGGYVKISGMIDESMDTEQMKQPVQPWEFRAKPAWQRLIVMLAGVIVNFIVALFIYAMILFVWGETFVPIENVKDGFKFNETAQQYGFRDGDIPLCTDEVAFTRFDNTQSIGNVYRAISEATSCTVLRNGKEVTLTLPGNMNMLDMMKHKPPFMLELMPSVIDNVVAGSAAAKVGIKAGDKVVGFNGKNISTWNEFTLEKSRLAEMLNKKASDMDHRTMLQRVFSHTPGCSPKDSLAIRTITLAVAHKDGSIDTLKVQLDAQLSLGATWTASREKYEKIHINYSFLAAFPAGVKHGVGVFKGYIDDLKYLFTKDGAKSIGSFGAIGSLFPTTWDWQRFWELTAFISLMLAFMNVLPIPALDGGHALFLVAEVVTRRKPSEKFMEMAEKIGMTFLLLLMAYAIFNDIIHFAF</sequence>
<evidence type="ECO:0000256" key="11">
    <source>
        <dbReference type="SAM" id="Phobius"/>
    </source>
</evidence>
<keyword evidence="5 11" id="KW-0812">Transmembrane</keyword>
<proteinExistence type="inferred from homology"/>
<feature type="transmembrane region" description="Helical" evidence="11">
    <location>
        <begin position="6"/>
        <end position="29"/>
    </location>
</feature>
<dbReference type="EC" id="3.4.24.-" evidence="13"/>
<evidence type="ECO:0000256" key="4">
    <source>
        <dbReference type="ARBA" id="ARBA00022670"/>
    </source>
</evidence>
<evidence type="ECO:0000256" key="8">
    <source>
        <dbReference type="ARBA" id="ARBA00022989"/>
    </source>
</evidence>
<feature type="domain" description="PDZ" evidence="12">
    <location>
        <begin position="229"/>
        <end position="259"/>
    </location>
</feature>
<evidence type="ECO:0000313" key="13">
    <source>
        <dbReference type="EMBL" id="MBB3703626.1"/>
    </source>
</evidence>
<dbReference type="InterPro" id="IPR008915">
    <property type="entry name" value="Peptidase_M50"/>
</dbReference>
<dbReference type="GO" id="GO:0016020">
    <property type="term" value="C:membrane"/>
    <property type="evidence" value="ECO:0007669"/>
    <property type="project" value="UniProtKB-SubCell"/>
</dbReference>
<keyword evidence="10 11" id="KW-0472">Membrane</keyword>
<evidence type="ECO:0000256" key="1">
    <source>
        <dbReference type="ARBA" id="ARBA00001947"/>
    </source>
</evidence>